<comment type="caution">
    <text evidence="1">The sequence shown here is derived from an EMBL/GenBank/DDBJ whole genome shotgun (WGS) entry which is preliminary data.</text>
</comment>
<protein>
    <submittedName>
        <fullName evidence="1">Uncharacterized protein</fullName>
    </submittedName>
</protein>
<accession>A0AAV2BJX5</accession>
<name>A0AAV2BJX5_9ARAC</name>
<feature type="non-terminal residue" evidence="1">
    <location>
        <position position="1"/>
    </location>
</feature>
<sequence>VIGGFIGGYHPPQSKQEPFLQAKKYKLKTSPCTPKVLKQKKKVLNMVKLIKTSKNLFKRQVKKH</sequence>
<evidence type="ECO:0000313" key="2">
    <source>
        <dbReference type="Proteomes" id="UP001497382"/>
    </source>
</evidence>
<evidence type="ECO:0000313" key="1">
    <source>
        <dbReference type="EMBL" id="CAL1296277.1"/>
    </source>
</evidence>
<gene>
    <name evidence="1" type="ORF">LARSCL_LOCUS19722</name>
</gene>
<proteinExistence type="predicted"/>
<dbReference type="AlphaFoldDB" id="A0AAV2BJX5"/>
<reference evidence="1 2" key="1">
    <citation type="submission" date="2024-04" db="EMBL/GenBank/DDBJ databases">
        <authorList>
            <person name="Rising A."/>
            <person name="Reimegard J."/>
            <person name="Sonavane S."/>
            <person name="Akerstrom W."/>
            <person name="Nylinder S."/>
            <person name="Hedman E."/>
            <person name="Kallberg Y."/>
        </authorList>
    </citation>
    <scope>NUCLEOTIDE SEQUENCE [LARGE SCALE GENOMIC DNA]</scope>
</reference>
<organism evidence="1 2">
    <name type="scientific">Larinioides sclopetarius</name>
    <dbReference type="NCBI Taxonomy" id="280406"/>
    <lineage>
        <taxon>Eukaryota</taxon>
        <taxon>Metazoa</taxon>
        <taxon>Ecdysozoa</taxon>
        <taxon>Arthropoda</taxon>
        <taxon>Chelicerata</taxon>
        <taxon>Arachnida</taxon>
        <taxon>Araneae</taxon>
        <taxon>Araneomorphae</taxon>
        <taxon>Entelegynae</taxon>
        <taxon>Araneoidea</taxon>
        <taxon>Araneidae</taxon>
        <taxon>Larinioides</taxon>
    </lineage>
</organism>
<dbReference type="Proteomes" id="UP001497382">
    <property type="component" value="Unassembled WGS sequence"/>
</dbReference>
<dbReference type="EMBL" id="CAXIEN010000393">
    <property type="protein sequence ID" value="CAL1296277.1"/>
    <property type="molecule type" value="Genomic_DNA"/>
</dbReference>
<keyword evidence="2" id="KW-1185">Reference proteome</keyword>